<gene>
    <name evidence="2" type="ORF">FC770_00860</name>
</gene>
<evidence type="ECO:0000313" key="3">
    <source>
        <dbReference type="Proteomes" id="UP000307808"/>
    </source>
</evidence>
<dbReference type="EMBL" id="SZPY01000001">
    <property type="protein sequence ID" value="TKI63773.1"/>
    <property type="molecule type" value="Genomic_DNA"/>
</dbReference>
<evidence type="ECO:0000313" key="2">
    <source>
        <dbReference type="EMBL" id="TKI63773.1"/>
    </source>
</evidence>
<dbReference type="RefSeq" id="WP_137064238.1">
    <property type="nucleotide sequence ID" value="NZ_CP040748.1"/>
</dbReference>
<keyword evidence="3" id="KW-1185">Reference proteome</keyword>
<organism evidence="2 3">
    <name type="scientific">Nocardioides jishulii</name>
    <dbReference type="NCBI Taxonomy" id="2575440"/>
    <lineage>
        <taxon>Bacteria</taxon>
        <taxon>Bacillati</taxon>
        <taxon>Actinomycetota</taxon>
        <taxon>Actinomycetes</taxon>
        <taxon>Propionibacteriales</taxon>
        <taxon>Nocardioidaceae</taxon>
        <taxon>Nocardioides</taxon>
    </lineage>
</organism>
<dbReference type="Proteomes" id="UP000307808">
    <property type="component" value="Unassembled WGS sequence"/>
</dbReference>
<evidence type="ECO:0000256" key="1">
    <source>
        <dbReference type="SAM" id="Coils"/>
    </source>
</evidence>
<reference evidence="2 3" key="1">
    <citation type="submission" date="2019-04" db="EMBL/GenBank/DDBJ databases">
        <authorList>
            <person name="Dong K."/>
        </authorList>
    </citation>
    <scope>NUCLEOTIDE SEQUENCE [LARGE SCALE GENOMIC DNA]</scope>
    <source>
        <strain evidence="3">dk3543</strain>
    </source>
</reference>
<keyword evidence="1" id="KW-0175">Coiled coil</keyword>
<feature type="coiled-coil region" evidence="1">
    <location>
        <begin position="71"/>
        <end position="98"/>
    </location>
</feature>
<sequence length="199" mass="22274">MTWGDFFDFLIGAKAPWWSALLALYLGYRFSRRTAKDQRTDDAHDREKERAHALVLVEAERQAAVQRLAVEVEAKERAAEVEARRARVNAEVEGMRARQRDAIAAVADLRGEIAASQGQRKAMSRDVIRSFYAQVSAYEVPFPLDRRSVADGLDAVSSFLIQGSGYPASEAQLQAIDTRLADLTKTLEEAYHPYPEGDD</sequence>
<accession>A0A4V5TMP1</accession>
<proteinExistence type="predicted"/>
<comment type="caution">
    <text evidence="2">The sequence shown here is derived from an EMBL/GenBank/DDBJ whole genome shotgun (WGS) entry which is preliminary data.</text>
</comment>
<dbReference type="AlphaFoldDB" id="A0A4V5TMP1"/>
<name>A0A4V5TMP1_9ACTN</name>
<protein>
    <submittedName>
        <fullName evidence="2">Uncharacterized protein</fullName>
    </submittedName>
</protein>